<evidence type="ECO:0000313" key="2">
    <source>
        <dbReference type="RefSeq" id="XP_075098863.1"/>
    </source>
</evidence>
<reference evidence="2" key="2">
    <citation type="submission" date="2025-08" db="UniProtKB">
        <authorList>
            <consortium name="RefSeq"/>
        </authorList>
    </citation>
    <scope>IDENTIFICATION</scope>
    <source>
        <tissue evidence="2">Leaf</tissue>
    </source>
</reference>
<name>A0AC58TNT2_TOBAC</name>
<organism evidence="1 2">
    <name type="scientific">Nicotiana tabacum</name>
    <name type="common">Common tobacco</name>
    <dbReference type="NCBI Taxonomy" id="4097"/>
    <lineage>
        <taxon>Eukaryota</taxon>
        <taxon>Viridiplantae</taxon>
        <taxon>Streptophyta</taxon>
        <taxon>Embryophyta</taxon>
        <taxon>Tracheophyta</taxon>
        <taxon>Spermatophyta</taxon>
        <taxon>Magnoliopsida</taxon>
        <taxon>eudicotyledons</taxon>
        <taxon>Gunneridae</taxon>
        <taxon>Pentapetalae</taxon>
        <taxon>asterids</taxon>
        <taxon>lamiids</taxon>
        <taxon>Solanales</taxon>
        <taxon>Solanaceae</taxon>
        <taxon>Nicotianoideae</taxon>
        <taxon>Nicotianeae</taxon>
        <taxon>Nicotiana</taxon>
    </lineage>
</organism>
<gene>
    <name evidence="2" type="primary">LOC142175771</name>
</gene>
<sequence length="1049" mass="121930">MNQNAQYCNTYNTNWRNHPKFSWGGNQNIRPRANYNHPPQPPQQSEESLIDMMKKLLLDNQKVMAENQQLRTKFKNLERQFGKMANNQNIRPIGALPSDTDKNPQVNTVILRNGRELVEVPKKKKEQFGLEEERVPKPVEVDERNKIESEQISERVPPPFPQRLRKKNDDHMFQKFLDMLKQIHLNIPLVDMLSEVPKYAKYIKDIVANKRRLTEFETGALTEECTSRIQHKLPQKLKDPASFTIPVRIGEIDVGRALCDLGANFIIHDYEADELVPIILGRPLLTTGDAIIKVREGKMIPRVDNEEAVFNVYRAIKLLRHYKDLAMISMVKINEPAVEPSAFKEDALEKALMLFNHLELEEEVEEMLQILEASCEYIRERSQFEPLDRPIVLPPRPSVEEAPKLELIPLPSHLHYEEKLLRVLREHKHAIGWTMSDIKCISPAFYMHKILMEEGHKPSVEHQRRLNPIVNGGGMTVVVNEQNELIPTRTVTGWRICIDYRKLSNATRKDYFPLPFIDQMLDRLARQEYYCFLDGYSGLCNAPATFQRYVMAIFTNMVERFVEIFMDDFSVFGPSFDECLTNLAKVLARCEETNLVVGEGCVVQEFDLEIRDRKGIEHQVADHLSRFCELSSKWRDAADLEPYAKKKFLRDMRSYVWDEPFLFKSCTDQLMTRCVPESEINAILHYCDASPYDGHYVGDKTAAKVLQSCFYWPRVFKDAHEFVRWCDRCQRTGTITKRHEMPLHGIMEVEIFDVWGIDFMGSFPLSSGCKYILVTVDYVSKWVEAIALPTNDAKVVVSFVKKHIFTRFGTPKVTISDGGTHFCNKLLDNVLAQYEVKHKVATAYHPQTSGQIEVSNREIKQILEKTVSASRKDWAAMLDDAVWAYQTAYKTPIGFSPYKLLYGKACHLPVELEHKAYWAIKKLKFDAELVGRKRVMQLNKPDKFHLHAYENAKLYKERTKRWHDKNIHHREFEPGQLVLLFNSRLRLFPGKLKSRWSGPFEVVRVIPHGAIELRILGGERMFLVNGQRVKHYYRGDFDRQKSKVLLAND</sequence>
<proteinExistence type="predicted"/>
<evidence type="ECO:0000313" key="1">
    <source>
        <dbReference type="Proteomes" id="UP000790787"/>
    </source>
</evidence>
<accession>A0AC58TNT2</accession>
<dbReference type="RefSeq" id="XP_075098863.1">
    <property type="nucleotide sequence ID" value="XM_075242762.1"/>
</dbReference>
<reference evidence="1" key="1">
    <citation type="journal article" date="2014" name="Nat. Commun.">
        <title>The tobacco genome sequence and its comparison with those of tomato and potato.</title>
        <authorList>
            <person name="Sierro N."/>
            <person name="Battey J.N."/>
            <person name="Ouadi S."/>
            <person name="Bakaher N."/>
            <person name="Bovet L."/>
            <person name="Willig A."/>
            <person name="Goepfert S."/>
            <person name="Peitsch M.C."/>
            <person name="Ivanov N.V."/>
        </authorList>
    </citation>
    <scope>NUCLEOTIDE SEQUENCE [LARGE SCALE GENOMIC DNA]</scope>
</reference>
<protein>
    <submittedName>
        <fullName evidence="2">Uncharacterized protein LOC142175771</fullName>
    </submittedName>
</protein>
<dbReference type="Proteomes" id="UP000790787">
    <property type="component" value="Chromosome 22"/>
</dbReference>
<keyword evidence="1" id="KW-1185">Reference proteome</keyword>